<dbReference type="EMBL" id="NAJN01004145">
    <property type="protein sequence ID" value="TKA26373.1"/>
    <property type="molecule type" value="Genomic_DNA"/>
</dbReference>
<evidence type="ECO:0000313" key="1">
    <source>
        <dbReference type="EMBL" id="TKA26373.1"/>
    </source>
</evidence>
<sequence length="175" mass="19678">MISADSFARMAARRVNKSFLLMPRDLSEADEEHVNAITPADFDKFMEKKNDELTQAEILERLPPELHEFFDVFSQKEADTLPPHRPQDHAIDLVPGTEADPPYKRSYGMSRDELLAVKQYVDEHLAKGFIRPSSSPYAAPVLLVRKPGGGLRLCVDYRALNAITIKNSVVNSQPS</sequence>
<dbReference type="PANTHER" id="PTHR15503">
    <property type="entry name" value="LDOC1 RELATED"/>
    <property type="match status" value="1"/>
</dbReference>
<proteinExistence type="predicted"/>
<dbReference type="OrthoDB" id="3695078at2759"/>
<dbReference type="STRING" id="331657.A0A4U0TVI1"/>
<comment type="caution">
    <text evidence="1">The sequence shown here is derived from an EMBL/GenBank/DDBJ whole genome shotgun (WGS) entry which is preliminary data.</text>
</comment>
<reference evidence="1 2" key="1">
    <citation type="submission" date="2017-03" db="EMBL/GenBank/DDBJ databases">
        <title>Genomes of endolithic fungi from Antarctica.</title>
        <authorList>
            <person name="Coleine C."/>
            <person name="Masonjones S."/>
            <person name="Stajich J.E."/>
        </authorList>
    </citation>
    <scope>NUCLEOTIDE SEQUENCE [LARGE SCALE GENOMIC DNA]</scope>
    <source>
        <strain evidence="1 2">CCFEE 5187</strain>
    </source>
</reference>
<dbReference type="Gene3D" id="3.10.10.10">
    <property type="entry name" value="HIV Type 1 Reverse Transcriptase, subunit A, domain 1"/>
    <property type="match status" value="1"/>
</dbReference>
<evidence type="ECO:0008006" key="3">
    <source>
        <dbReference type="Google" id="ProtNLM"/>
    </source>
</evidence>
<dbReference type="InterPro" id="IPR032567">
    <property type="entry name" value="RTL1-rel"/>
</dbReference>
<name>A0A4U0TVI1_9PEZI</name>
<gene>
    <name evidence="1" type="ORF">B0A49_13436</name>
</gene>
<feature type="non-terminal residue" evidence="1">
    <location>
        <position position="175"/>
    </location>
</feature>
<dbReference type="PANTHER" id="PTHR15503:SF29">
    <property type="entry name" value="CCHC-TYPE DOMAIN-CONTAINING PROTEIN-RELATED"/>
    <property type="match status" value="1"/>
</dbReference>
<accession>A0A4U0TVI1</accession>
<organism evidence="1 2">
    <name type="scientific">Cryomyces minteri</name>
    <dbReference type="NCBI Taxonomy" id="331657"/>
    <lineage>
        <taxon>Eukaryota</taxon>
        <taxon>Fungi</taxon>
        <taxon>Dikarya</taxon>
        <taxon>Ascomycota</taxon>
        <taxon>Pezizomycotina</taxon>
        <taxon>Dothideomycetes</taxon>
        <taxon>Dothideomycetes incertae sedis</taxon>
        <taxon>Cryomyces</taxon>
    </lineage>
</organism>
<dbReference type="Proteomes" id="UP000308768">
    <property type="component" value="Unassembled WGS sequence"/>
</dbReference>
<dbReference type="InterPro" id="IPR043502">
    <property type="entry name" value="DNA/RNA_pol_sf"/>
</dbReference>
<dbReference type="SUPFAM" id="SSF56672">
    <property type="entry name" value="DNA/RNA polymerases"/>
    <property type="match status" value="1"/>
</dbReference>
<protein>
    <recommendedName>
        <fullName evidence="3">Reverse transcriptase domain-containing protein</fullName>
    </recommendedName>
</protein>
<evidence type="ECO:0000313" key="2">
    <source>
        <dbReference type="Proteomes" id="UP000308768"/>
    </source>
</evidence>
<dbReference type="AlphaFoldDB" id="A0A4U0TVI1"/>
<keyword evidence="2" id="KW-1185">Reference proteome</keyword>